<evidence type="ECO:0000313" key="3">
    <source>
        <dbReference type="Proteomes" id="UP001575622"/>
    </source>
</evidence>
<feature type="transmembrane region" description="Helical" evidence="1">
    <location>
        <begin position="133"/>
        <end position="150"/>
    </location>
</feature>
<dbReference type="Proteomes" id="UP001575622">
    <property type="component" value="Unassembled WGS sequence"/>
</dbReference>
<keyword evidence="3" id="KW-1185">Reference proteome</keyword>
<proteinExistence type="predicted"/>
<gene>
    <name evidence="2" type="ORF">ACEU3E_02810</name>
</gene>
<protein>
    <submittedName>
        <fullName evidence="2">Uncharacterized protein</fullName>
    </submittedName>
</protein>
<feature type="transmembrane region" description="Helical" evidence="1">
    <location>
        <begin position="56"/>
        <end position="77"/>
    </location>
</feature>
<name>A0ABV4UTD3_9BACL</name>
<accession>A0ABV4UTD3</accession>
<sequence length="159" mass="18066">MSNLWQSRIASIRLVSPTKVQLPYRLRTVLPDMQFVYNRDKIETNERRVTTMNLKWNIQTIGGFVLMGIGIIGLIGWGGISGLFGYIFALAMIAFGYWLWRTADTTLKRVCSGLVMLAGAALIIFWLPKFISLILAGAVIYFGWILVRIGQSQGYRNWK</sequence>
<evidence type="ECO:0000313" key="2">
    <source>
        <dbReference type="EMBL" id="MFB0841088.1"/>
    </source>
</evidence>
<feature type="transmembrane region" description="Helical" evidence="1">
    <location>
        <begin position="83"/>
        <end position="100"/>
    </location>
</feature>
<dbReference type="RefSeq" id="WP_373948473.1">
    <property type="nucleotide sequence ID" value="NZ_JBHDLN010000001.1"/>
</dbReference>
<dbReference type="EMBL" id="JBHDLN010000001">
    <property type="protein sequence ID" value="MFB0841088.1"/>
    <property type="molecule type" value="Genomic_DNA"/>
</dbReference>
<feature type="transmembrane region" description="Helical" evidence="1">
    <location>
        <begin position="107"/>
        <end position="127"/>
    </location>
</feature>
<evidence type="ECO:0000256" key="1">
    <source>
        <dbReference type="SAM" id="Phobius"/>
    </source>
</evidence>
<comment type="caution">
    <text evidence="2">The sequence shown here is derived from an EMBL/GenBank/DDBJ whole genome shotgun (WGS) entry which is preliminary data.</text>
</comment>
<keyword evidence="1" id="KW-1133">Transmembrane helix</keyword>
<organism evidence="2 3">
    <name type="scientific">Paenibacillus oleatilyticus</name>
    <dbReference type="NCBI Taxonomy" id="2594886"/>
    <lineage>
        <taxon>Bacteria</taxon>
        <taxon>Bacillati</taxon>
        <taxon>Bacillota</taxon>
        <taxon>Bacilli</taxon>
        <taxon>Bacillales</taxon>
        <taxon>Paenibacillaceae</taxon>
        <taxon>Paenibacillus</taxon>
    </lineage>
</organism>
<reference evidence="2 3" key="1">
    <citation type="submission" date="2024-09" db="EMBL/GenBank/DDBJ databases">
        <authorList>
            <person name="Makale K.P.P."/>
            <person name="Makhzoum A."/>
            <person name="Rantong G."/>
            <person name="Rahube T.O."/>
        </authorList>
    </citation>
    <scope>NUCLEOTIDE SEQUENCE [LARGE SCALE GENOMIC DNA]</scope>
    <source>
        <strain evidence="2 3">KM_D13</strain>
    </source>
</reference>
<keyword evidence="1" id="KW-0472">Membrane</keyword>
<keyword evidence="1" id="KW-0812">Transmembrane</keyword>